<protein>
    <submittedName>
        <fullName evidence="2">Abhydrolase domain containing 16A, phospholipase</fullName>
    </submittedName>
</protein>
<feature type="compositionally biased region" description="Low complexity" evidence="1">
    <location>
        <begin position="69"/>
        <end position="99"/>
    </location>
</feature>
<proteinExistence type="predicted"/>
<dbReference type="Proteomes" id="UP000314985">
    <property type="component" value="Chromosome 7"/>
</dbReference>
<reference evidence="2 3" key="1">
    <citation type="submission" date="2017-08" db="EMBL/GenBank/DDBJ databases">
        <title>USMARCv1.0.</title>
        <authorList>
            <person name="Hannum G.I."/>
            <person name="Koren S."/>
            <person name="Schroeder S.G."/>
            <person name="Chin S.C."/>
            <person name="Nonneman D.J."/>
            <person name="Becker S.A."/>
            <person name="Rosen B.D."/>
            <person name="Bickhart D.M."/>
            <person name="Putnam N.H."/>
            <person name="Green R.E."/>
            <person name="Tuggle C.K."/>
            <person name="Liu H."/>
            <person name="Rohrer G.A."/>
            <person name="Warr A."/>
            <person name="Hall R."/>
            <person name="Kim K."/>
            <person name="Hume D.A."/>
            <person name="Talbot R."/>
            <person name="Chow W."/>
            <person name="Howe K."/>
            <person name="Schwartz A.S."/>
            <person name="Watson M."/>
            <person name="Archibald A.L."/>
            <person name="Phillippy A.M."/>
            <person name="Smith T.P.L."/>
        </authorList>
    </citation>
    <scope>NUCLEOTIDE SEQUENCE [LARGE SCALE GENOMIC DNA]</scope>
</reference>
<reference evidence="2" key="2">
    <citation type="submission" date="2025-08" db="UniProtKB">
        <authorList>
            <consortium name="Ensembl"/>
        </authorList>
    </citation>
    <scope>IDENTIFICATION</scope>
</reference>
<evidence type="ECO:0000313" key="2">
    <source>
        <dbReference type="Ensembl" id="ENSSSCP00070040057.1"/>
    </source>
</evidence>
<name>A0A4X1VF98_PIG</name>
<sequence>MPGHCFYCWREWPASEALAAGPTPSTGSSSPSWRQHIGTSLQRTRHSDPSGQHHVKDPGGEGSMTSRQGPLLLLRSTSTSSHPSWGGSSPTTTLTSGAGQSTSTGKNPAAGRGPGGALPAGAWPCSAQSPCTGGRQTPSSTGSRSCLVRSPATWWHTPWAAGCCIRAPCTCSRRPSCLCCCRARPGWWKSVMDAGQSCWPVTATRLTPCLWTGGGQPSPRDRSW</sequence>
<dbReference type="Ensembl" id="ENSSSCT00070047463.1">
    <property type="protein sequence ID" value="ENSSSCP00070040057.1"/>
    <property type="gene ID" value="ENSSSCG00070023762.1"/>
</dbReference>
<evidence type="ECO:0000256" key="1">
    <source>
        <dbReference type="SAM" id="MobiDB-lite"/>
    </source>
</evidence>
<feature type="region of interest" description="Disordered" evidence="1">
    <location>
        <begin position="19"/>
        <end position="119"/>
    </location>
</feature>
<accession>A0A4X1VF98</accession>
<organism evidence="2 3">
    <name type="scientific">Sus scrofa</name>
    <name type="common">Pig</name>
    <dbReference type="NCBI Taxonomy" id="9823"/>
    <lineage>
        <taxon>Eukaryota</taxon>
        <taxon>Metazoa</taxon>
        <taxon>Chordata</taxon>
        <taxon>Craniata</taxon>
        <taxon>Vertebrata</taxon>
        <taxon>Euteleostomi</taxon>
        <taxon>Mammalia</taxon>
        <taxon>Eutheria</taxon>
        <taxon>Laurasiatheria</taxon>
        <taxon>Artiodactyla</taxon>
        <taxon>Suina</taxon>
        <taxon>Suidae</taxon>
        <taxon>Sus</taxon>
    </lineage>
</organism>
<feature type="compositionally biased region" description="Low complexity" evidence="1">
    <location>
        <begin position="21"/>
        <end position="32"/>
    </location>
</feature>
<evidence type="ECO:0000313" key="3">
    <source>
        <dbReference type="Proteomes" id="UP000314985"/>
    </source>
</evidence>
<dbReference type="AlphaFoldDB" id="A0A4X1VF98"/>